<evidence type="ECO:0000313" key="1">
    <source>
        <dbReference type="EMBL" id="GAI86865.1"/>
    </source>
</evidence>
<organism evidence="1">
    <name type="scientific">marine sediment metagenome</name>
    <dbReference type="NCBI Taxonomy" id="412755"/>
    <lineage>
        <taxon>unclassified sequences</taxon>
        <taxon>metagenomes</taxon>
        <taxon>ecological metagenomes</taxon>
    </lineage>
</organism>
<dbReference type="Pfam" id="PF14100">
    <property type="entry name" value="DUF6807"/>
    <property type="match status" value="1"/>
</dbReference>
<proteinExistence type="predicted"/>
<gene>
    <name evidence="1" type="ORF">S12H4_17769</name>
</gene>
<name>X1TH06_9ZZZZ</name>
<protein>
    <submittedName>
        <fullName evidence="1">Uncharacterized protein</fullName>
    </submittedName>
</protein>
<dbReference type="InterPro" id="IPR029475">
    <property type="entry name" value="DUF6807"/>
</dbReference>
<dbReference type="EMBL" id="BARW01008718">
    <property type="protein sequence ID" value="GAI86865.1"/>
    <property type="molecule type" value="Genomic_DNA"/>
</dbReference>
<dbReference type="AlphaFoldDB" id="X1TH06"/>
<reference evidence="1" key="1">
    <citation type="journal article" date="2014" name="Front. Microbiol.">
        <title>High frequency of phylogenetically diverse reductive dehalogenase-homologous genes in deep subseafloor sedimentary metagenomes.</title>
        <authorList>
            <person name="Kawai M."/>
            <person name="Futagami T."/>
            <person name="Toyoda A."/>
            <person name="Takaki Y."/>
            <person name="Nishi S."/>
            <person name="Hori S."/>
            <person name="Arai W."/>
            <person name="Tsubouchi T."/>
            <person name="Morono Y."/>
            <person name="Uchiyama I."/>
            <person name="Ito T."/>
            <person name="Fujiyama A."/>
            <person name="Inagaki F."/>
            <person name="Takami H."/>
        </authorList>
    </citation>
    <scope>NUCLEOTIDE SEQUENCE</scope>
    <source>
        <strain evidence="1">Expedition CK06-06</strain>
    </source>
</reference>
<comment type="caution">
    <text evidence="1">The sequence shown here is derived from an EMBL/GenBank/DDBJ whole genome shotgun (WGS) entry which is preliminary data.</text>
</comment>
<accession>X1TH06</accession>
<feature type="non-terminal residue" evidence="1">
    <location>
        <position position="1"/>
    </location>
</feature>
<sequence length="196" mass="21893">RQYFVRWIDRDAESNPAVISVENAWKLDGKEVVALERVTLQIHPAADLSRVIDVEITLQAVGDPLELQGAQDGGKGYGGLSFRGAPMFTGMAVTSDKGPLEKDIDNKEFLWTDLSTKQRGLAIFVAPDHPDFPTPWITRNSYAGFLNPSWPGLKAVVLKPEKPVFLRYRIYIHQGDASSGKVSTAYRKYINSYTKH</sequence>